<gene>
    <name evidence="5" type="ORF">F7D20_04620</name>
</gene>
<name>A0A6A7WA47_9BACT</name>
<evidence type="ECO:0000313" key="6">
    <source>
        <dbReference type="Proteomes" id="UP000384372"/>
    </source>
</evidence>
<dbReference type="SUPFAM" id="SSF56935">
    <property type="entry name" value="Porins"/>
    <property type="match status" value="1"/>
</dbReference>
<keyword evidence="3" id="KW-0998">Cell outer membrane</keyword>
<sequence length="854" mass="98872">MVKIFKILFMLFLFPLSVWAQETEGVFKGIVTNTEGIGIANVLCKALSATDSLLAYGITQSNGHFHLQYKKNVNKLTFSKMGYATQIISVQKDKYQYTVQLEKKPYELDEVVVKEAPITRKKDTLDYYVESFRQKEDYSIEDVLKRMPGIEVTNSGQILYQGSSINKLNIEGLDLMGDQYNQATQNMPAEAVSTIQVMENNQPIRALEGKIHSNHATLNIRLKKNYKMRPFGDAEVGAGGTPAIWDGSLTGIQVAKKNQVLFTGALNNRGASLRNLQNGMSNYTGIYAQEQLPAPFLYSTTTRRPPISPIYYLNNRSYFAGLNYMHAFTPYSTLRFNLLYNHEGENREDSTRSEYYAGDTISIYENNRQKSCEDVVKGQVRYELNGKKVYVENILSGQWQDVSSYNQNVTNLGSLGEDIHRKPYFIQNVANVNLTTPSRVYSLASIVRTYQTRERLSDYWTTADNEYKRQSYYLNHWFMRHRLSTAFDIAGNPLTLGYIIEYKHNRLHDTQQTATSSYWLHTLEPSYQIQWSGGNVELLLPVEYTISRCGWRKEKEQKVLFSPSLDFTQQISYLLRMETSVAYNQNASNADPWFNGTMMNNYRTFTTGIDSLSVQRVALANLRLSYLNTITLFSWNVYVGWTRSTSDHYLKSLYMPDYTLFVPVWNDRTKTTWSMALSCRKNFRNAHINLSGQTNYSYNKEFVSQNEVEDYMRYHALHASVTAQWSGLTWFQPKLTMAGNISWKKPDVFSATDNLLKNAYYSLTMDFYPISKLRLYADFSQSAFEIVRNHYSINSFLNAGLRYDFNSRWSASANINNLFNRKDYEVSLYQRANFQYYRVPLRGREFMISLRLKY</sequence>
<keyword evidence="4" id="KW-0732">Signal</keyword>
<evidence type="ECO:0000256" key="2">
    <source>
        <dbReference type="ARBA" id="ARBA00023136"/>
    </source>
</evidence>
<dbReference type="InterPro" id="IPR008969">
    <property type="entry name" value="CarboxyPept-like_regulatory"/>
</dbReference>
<dbReference type="EMBL" id="VZAD01000038">
    <property type="protein sequence ID" value="MQP11261.1"/>
    <property type="molecule type" value="Genomic_DNA"/>
</dbReference>
<dbReference type="GO" id="GO:0009279">
    <property type="term" value="C:cell outer membrane"/>
    <property type="evidence" value="ECO:0007669"/>
    <property type="project" value="UniProtKB-SubCell"/>
</dbReference>
<proteinExistence type="predicted"/>
<reference evidence="5 6" key="1">
    <citation type="submission" date="2019-09" db="EMBL/GenBank/DDBJ databases">
        <title>Distinct polysaccharide growth profiles of human intestinal Prevotella copri isolates.</title>
        <authorList>
            <person name="Fehlner-Peach H."/>
            <person name="Magnabosco C."/>
            <person name="Raghavan V."/>
            <person name="Scher J.U."/>
            <person name="Tett A."/>
            <person name="Cox L.M."/>
            <person name="Gottsegen C."/>
            <person name="Watters A."/>
            <person name="Wiltshire- Gordon J.D."/>
            <person name="Segata N."/>
            <person name="Bonneau R."/>
            <person name="Littman D.R."/>
        </authorList>
    </citation>
    <scope>NUCLEOTIDE SEQUENCE [LARGE SCALE GENOMIC DNA]</scope>
    <source>
        <strain evidence="6">iAQ1173</strain>
    </source>
</reference>
<evidence type="ECO:0000256" key="4">
    <source>
        <dbReference type="SAM" id="SignalP"/>
    </source>
</evidence>
<dbReference type="Gene3D" id="2.40.170.20">
    <property type="entry name" value="TonB-dependent receptor, beta-barrel domain"/>
    <property type="match status" value="1"/>
</dbReference>
<feature type="chain" id="PRO_5025485641" evidence="4">
    <location>
        <begin position="21"/>
        <end position="854"/>
    </location>
</feature>
<organism evidence="5 6">
    <name type="scientific">Segatella copri</name>
    <dbReference type="NCBI Taxonomy" id="165179"/>
    <lineage>
        <taxon>Bacteria</taxon>
        <taxon>Pseudomonadati</taxon>
        <taxon>Bacteroidota</taxon>
        <taxon>Bacteroidia</taxon>
        <taxon>Bacteroidales</taxon>
        <taxon>Prevotellaceae</taxon>
        <taxon>Segatella</taxon>
    </lineage>
</organism>
<evidence type="ECO:0000256" key="3">
    <source>
        <dbReference type="ARBA" id="ARBA00023237"/>
    </source>
</evidence>
<comment type="caution">
    <text evidence="5">The sequence shown here is derived from an EMBL/GenBank/DDBJ whole genome shotgun (WGS) entry which is preliminary data.</text>
</comment>
<evidence type="ECO:0000313" key="5">
    <source>
        <dbReference type="EMBL" id="MQP11261.1"/>
    </source>
</evidence>
<dbReference type="Proteomes" id="UP000384372">
    <property type="component" value="Unassembled WGS sequence"/>
</dbReference>
<dbReference type="InterPro" id="IPR036942">
    <property type="entry name" value="Beta-barrel_TonB_sf"/>
</dbReference>
<protein>
    <submittedName>
        <fullName evidence="5">TonB-dependent receptor</fullName>
    </submittedName>
</protein>
<dbReference type="AlphaFoldDB" id="A0A6A7WA47"/>
<comment type="subcellular location">
    <subcellularLocation>
        <location evidence="1">Cell outer membrane</location>
    </subcellularLocation>
</comment>
<keyword evidence="2" id="KW-0472">Membrane</keyword>
<dbReference type="SUPFAM" id="SSF49464">
    <property type="entry name" value="Carboxypeptidase regulatory domain-like"/>
    <property type="match status" value="1"/>
</dbReference>
<keyword evidence="5" id="KW-0675">Receptor</keyword>
<dbReference type="OrthoDB" id="603275at2"/>
<accession>A0A6A7WA47</accession>
<keyword evidence="6" id="KW-1185">Reference proteome</keyword>
<evidence type="ECO:0000256" key="1">
    <source>
        <dbReference type="ARBA" id="ARBA00004442"/>
    </source>
</evidence>
<feature type="signal peptide" evidence="4">
    <location>
        <begin position="1"/>
        <end position="20"/>
    </location>
</feature>